<dbReference type="PANTHER" id="PTHR13874:SF9">
    <property type="entry name" value="ENDOTHELIN-2"/>
    <property type="match status" value="1"/>
</dbReference>
<evidence type="ECO:0000256" key="2">
    <source>
        <dbReference type="ARBA" id="ARBA00010959"/>
    </source>
</evidence>
<evidence type="ECO:0000256" key="6">
    <source>
        <dbReference type="SAM" id="MobiDB-lite"/>
    </source>
</evidence>
<dbReference type="SMART" id="SM00272">
    <property type="entry name" value="END"/>
    <property type="match status" value="2"/>
</dbReference>
<evidence type="ECO:0000313" key="9">
    <source>
        <dbReference type="EMBL" id="KAG7336168.1"/>
    </source>
</evidence>
<feature type="domain" description="Endothelin-like toxin" evidence="8">
    <location>
        <begin position="41"/>
        <end position="62"/>
    </location>
</feature>
<feature type="region of interest" description="Disordered" evidence="6">
    <location>
        <begin position="175"/>
        <end position="208"/>
    </location>
</feature>
<comment type="caution">
    <text evidence="9">The sequence shown here is derived from an EMBL/GenBank/DDBJ whole genome shotgun (WGS) entry which is preliminary data.</text>
</comment>
<dbReference type="GO" id="GO:0003100">
    <property type="term" value="P:regulation of systemic arterial blood pressure by endothelin"/>
    <property type="evidence" value="ECO:0007669"/>
    <property type="project" value="TreeGrafter"/>
</dbReference>
<dbReference type="PRINTS" id="PR00365">
    <property type="entry name" value="ENDOTHELIN"/>
</dbReference>
<evidence type="ECO:0000256" key="7">
    <source>
        <dbReference type="SAM" id="SignalP"/>
    </source>
</evidence>
<dbReference type="GO" id="GO:0031708">
    <property type="term" value="F:endothelin B receptor binding"/>
    <property type="evidence" value="ECO:0007669"/>
    <property type="project" value="TreeGrafter"/>
</dbReference>
<keyword evidence="10" id="KW-1185">Reference proteome</keyword>
<evidence type="ECO:0000256" key="5">
    <source>
        <dbReference type="ARBA" id="ARBA00023322"/>
    </source>
</evidence>
<dbReference type="GO" id="GO:0019229">
    <property type="term" value="P:regulation of vasoconstriction"/>
    <property type="evidence" value="ECO:0007669"/>
    <property type="project" value="InterPro"/>
</dbReference>
<dbReference type="InterPro" id="IPR001928">
    <property type="entry name" value="Endothln-like_toxin"/>
</dbReference>
<dbReference type="AlphaFoldDB" id="A0A9D3SZ14"/>
<evidence type="ECO:0000259" key="8">
    <source>
        <dbReference type="SMART" id="SM00272"/>
    </source>
</evidence>
<evidence type="ECO:0000256" key="4">
    <source>
        <dbReference type="ARBA" id="ARBA00022858"/>
    </source>
</evidence>
<feature type="signal peptide" evidence="7">
    <location>
        <begin position="1"/>
        <end position="18"/>
    </location>
</feature>
<protein>
    <recommendedName>
        <fullName evidence="8">Endothelin-like toxin domain-containing protein</fullName>
    </recommendedName>
</protein>
<dbReference type="GO" id="GO:0006874">
    <property type="term" value="P:intracellular calcium ion homeostasis"/>
    <property type="evidence" value="ECO:0007669"/>
    <property type="project" value="TreeGrafter"/>
</dbReference>
<dbReference type="GO" id="GO:0005615">
    <property type="term" value="C:extracellular space"/>
    <property type="evidence" value="ECO:0007669"/>
    <property type="project" value="TreeGrafter"/>
</dbReference>
<keyword evidence="4" id="KW-0838">Vasoactive</keyword>
<dbReference type="EMBL" id="JAHKSW010000001">
    <property type="protein sequence ID" value="KAG7336168.1"/>
    <property type="molecule type" value="Genomic_DNA"/>
</dbReference>
<dbReference type="PROSITE" id="PS00270">
    <property type="entry name" value="ENDOTHELIN"/>
    <property type="match status" value="2"/>
</dbReference>
<name>A0A9D3SZ14_9TELE</name>
<dbReference type="OrthoDB" id="8873756at2759"/>
<dbReference type="PANTHER" id="PTHR13874">
    <property type="entry name" value="ENDOTHELIN"/>
    <property type="match status" value="1"/>
</dbReference>
<feature type="compositionally biased region" description="Basic residues" evidence="6">
    <location>
        <begin position="181"/>
        <end position="201"/>
    </location>
</feature>
<gene>
    <name evidence="9" type="ORF">KOW79_000861</name>
</gene>
<comment type="similarity">
    <text evidence="2">Belongs to the endothelin/sarafotoxin family.</text>
</comment>
<evidence type="ECO:0000313" key="10">
    <source>
        <dbReference type="Proteomes" id="UP000824219"/>
    </source>
</evidence>
<comment type="subcellular location">
    <subcellularLocation>
        <location evidence="1">Secreted</location>
    </subcellularLocation>
</comment>
<organism evidence="9 10">
    <name type="scientific">Hemibagrus wyckioides</name>
    <dbReference type="NCBI Taxonomy" id="337641"/>
    <lineage>
        <taxon>Eukaryota</taxon>
        <taxon>Metazoa</taxon>
        <taxon>Chordata</taxon>
        <taxon>Craniata</taxon>
        <taxon>Vertebrata</taxon>
        <taxon>Euteleostomi</taxon>
        <taxon>Actinopterygii</taxon>
        <taxon>Neopterygii</taxon>
        <taxon>Teleostei</taxon>
        <taxon>Ostariophysi</taxon>
        <taxon>Siluriformes</taxon>
        <taxon>Bagridae</taxon>
        <taxon>Hemibagrus</taxon>
    </lineage>
</organism>
<dbReference type="Proteomes" id="UP000824219">
    <property type="component" value="Linkage Group LG01"/>
</dbReference>
<dbReference type="GO" id="GO:0014826">
    <property type="term" value="P:vein smooth muscle contraction"/>
    <property type="evidence" value="ECO:0007669"/>
    <property type="project" value="TreeGrafter"/>
</dbReference>
<evidence type="ECO:0000256" key="1">
    <source>
        <dbReference type="ARBA" id="ARBA00004613"/>
    </source>
</evidence>
<dbReference type="InterPro" id="IPR020475">
    <property type="entry name" value="Endothelin"/>
</dbReference>
<reference evidence="9 10" key="1">
    <citation type="submission" date="2021-06" db="EMBL/GenBank/DDBJ databases">
        <title>Chromosome-level genome assembly of the red-tail catfish (Hemibagrus wyckioides).</title>
        <authorList>
            <person name="Shao F."/>
        </authorList>
    </citation>
    <scope>NUCLEOTIDE SEQUENCE [LARGE SCALE GENOMIC DNA]</scope>
    <source>
        <strain evidence="9">EC202008001</strain>
        <tissue evidence="9">Blood</tissue>
    </source>
</reference>
<keyword evidence="5" id="KW-0839">Vasoconstrictor</keyword>
<keyword evidence="7" id="KW-0732">Signal</keyword>
<feature type="chain" id="PRO_5038549112" description="Endothelin-like toxin domain-containing protein" evidence="7">
    <location>
        <begin position="19"/>
        <end position="227"/>
    </location>
</feature>
<accession>A0A9D3SZ14</accession>
<keyword evidence="3" id="KW-0964">Secreted</keyword>
<proteinExistence type="inferred from homology"/>
<dbReference type="Pfam" id="PF00322">
    <property type="entry name" value="Endothelin"/>
    <property type="match status" value="1"/>
</dbReference>
<feature type="domain" description="Endothelin-like toxin" evidence="8">
    <location>
        <begin position="87"/>
        <end position="108"/>
    </location>
</feature>
<dbReference type="InterPro" id="IPR019764">
    <property type="entry name" value="Endothelin_toxin_CS"/>
</dbReference>
<dbReference type="GO" id="GO:0005179">
    <property type="term" value="F:hormone activity"/>
    <property type="evidence" value="ECO:0007669"/>
    <property type="project" value="TreeGrafter"/>
</dbReference>
<evidence type="ECO:0000256" key="3">
    <source>
        <dbReference type="ARBA" id="ARBA00022525"/>
    </source>
</evidence>
<sequence length="227" mass="25576">MALYSFIIFSISWSAVLHEGFGLSVKNQSAENVPQRHRTKRCSCINQVDSECYYFCHLDIIWVNTPGKTTVYGLGSPLARRRRSTGRCLCANPADQTCNAFCFHSSKNTAIPQRSFSELRQEKSELNSDLHVAVENLNNAVSGIEATDGENNAHVKFLTFLRNFLRAKSRAMKMADSARQKSLRAHKQGPSRQKKSAKRTKYTVVRDSEEASPCTLPAALRPMTWTR</sequence>